<dbReference type="Pfam" id="PF13912">
    <property type="entry name" value="zf-C2H2_6"/>
    <property type="match status" value="1"/>
</dbReference>
<dbReference type="PROSITE" id="PS50157">
    <property type="entry name" value="ZINC_FINGER_C2H2_2"/>
    <property type="match status" value="3"/>
</dbReference>
<comment type="caution">
    <text evidence="10">The sequence shown here is derived from an EMBL/GenBank/DDBJ whole genome shotgun (WGS) entry which is preliminary data.</text>
</comment>
<name>A0A6A4V9G1_AMPAM</name>
<dbReference type="SMART" id="SM00355">
    <property type="entry name" value="ZnF_C2H2"/>
    <property type="match status" value="3"/>
</dbReference>
<dbReference type="PROSITE" id="PS00028">
    <property type="entry name" value="ZINC_FINGER_C2H2_1"/>
    <property type="match status" value="3"/>
</dbReference>
<dbReference type="OrthoDB" id="6365676at2759"/>
<keyword evidence="11" id="KW-1185">Reference proteome</keyword>
<dbReference type="FunFam" id="3.30.160.60:FF:000110">
    <property type="entry name" value="Zinc finger protein-like"/>
    <property type="match status" value="1"/>
</dbReference>
<keyword evidence="2" id="KW-0677">Repeat</keyword>
<comment type="similarity">
    <text evidence="6">Belongs to the snail C2H2-type zinc-finger protein family.</text>
</comment>
<accession>A0A6A4V9G1</accession>
<dbReference type="SUPFAM" id="SSF57667">
    <property type="entry name" value="beta-beta-alpha zinc fingers"/>
    <property type="match status" value="2"/>
</dbReference>
<evidence type="ECO:0000256" key="4">
    <source>
        <dbReference type="ARBA" id="ARBA00022833"/>
    </source>
</evidence>
<dbReference type="GO" id="GO:0005634">
    <property type="term" value="C:nucleus"/>
    <property type="evidence" value="ECO:0007669"/>
    <property type="project" value="UniProtKB-ARBA"/>
</dbReference>
<dbReference type="GO" id="GO:0008270">
    <property type="term" value="F:zinc ion binding"/>
    <property type="evidence" value="ECO:0007669"/>
    <property type="project" value="UniProtKB-KW"/>
</dbReference>
<feature type="domain" description="C2H2-type" evidence="9">
    <location>
        <begin position="222"/>
        <end position="249"/>
    </location>
</feature>
<organism evidence="10 11">
    <name type="scientific">Amphibalanus amphitrite</name>
    <name type="common">Striped barnacle</name>
    <name type="synonym">Balanus amphitrite</name>
    <dbReference type="NCBI Taxonomy" id="1232801"/>
    <lineage>
        <taxon>Eukaryota</taxon>
        <taxon>Metazoa</taxon>
        <taxon>Ecdysozoa</taxon>
        <taxon>Arthropoda</taxon>
        <taxon>Crustacea</taxon>
        <taxon>Multicrustacea</taxon>
        <taxon>Cirripedia</taxon>
        <taxon>Thoracica</taxon>
        <taxon>Thoracicalcarea</taxon>
        <taxon>Balanomorpha</taxon>
        <taxon>Balanoidea</taxon>
        <taxon>Balanidae</taxon>
        <taxon>Amphibalaninae</taxon>
        <taxon>Amphibalanus</taxon>
    </lineage>
</organism>
<feature type="region of interest" description="Disordered" evidence="8">
    <location>
        <begin position="170"/>
        <end position="194"/>
    </location>
</feature>
<evidence type="ECO:0000256" key="8">
    <source>
        <dbReference type="SAM" id="MobiDB-lite"/>
    </source>
</evidence>
<evidence type="ECO:0000256" key="5">
    <source>
        <dbReference type="ARBA" id="ARBA00023242"/>
    </source>
</evidence>
<protein>
    <submittedName>
        <fullName evidence="10">Zinc finger protein 865</fullName>
    </submittedName>
</protein>
<dbReference type="FunFam" id="3.30.160.60:FF:000446">
    <property type="entry name" value="Zinc finger protein"/>
    <property type="match status" value="1"/>
</dbReference>
<feature type="domain" description="C2H2-type" evidence="9">
    <location>
        <begin position="250"/>
        <end position="277"/>
    </location>
</feature>
<dbReference type="GO" id="GO:0000981">
    <property type="term" value="F:DNA-binding transcription factor activity, RNA polymerase II-specific"/>
    <property type="evidence" value="ECO:0007669"/>
    <property type="project" value="TreeGrafter"/>
</dbReference>
<evidence type="ECO:0000256" key="7">
    <source>
        <dbReference type="PROSITE-ProRule" id="PRU00042"/>
    </source>
</evidence>
<keyword evidence="5" id="KW-0539">Nucleus</keyword>
<sequence>MTAREQSVETPAQLCQPELLSEEASSHDPQLQAALSTVGVTPQGMAMTPSQRDAMQQQMQMLQEYMMPMYKYQSAYQRHIDMNHTARLPQEKPYRCEVCGQFFKYLKSFHKHRANHSAIDRILNTSDDSATGGMAEFPRTSVGMAPPPPTVPQGLSLKEVAEESNSITITAIKTERPDTPPAGGSHEPQGAPTDQETLEHAAAMQGTDSQTLDASQGGEKSWICPYCLKGFKGKENLKLHIRTHTGEKPYECNVCFRRFARGDYLSKHMVTHSQGSSPQPGDEFAGSPPDGSTAAKSWYGATDRQNL</sequence>
<dbReference type="Pfam" id="PF00096">
    <property type="entry name" value="zf-C2H2"/>
    <property type="match status" value="2"/>
</dbReference>
<evidence type="ECO:0000256" key="3">
    <source>
        <dbReference type="ARBA" id="ARBA00022771"/>
    </source>
</evidence>
<dbReference type="InterPro" id="IPR013087">
    <property type="entry name" value="Znf_C2H2_type"/>
</dbReference>
<evidence type="ECO:0000313" key="11">
    <source>
        <dbReference type="Proteomes" id="UP000440578"/>
    </source>
</evidence>
<dbReference type="PANTHER" id="PTHR24388:SF53">
    <property type="entry name" value="CHORION TRANSCRIPTION FACTOR CF2-RELATED"/>
    <property type="match status" value="1"/>
</dbReference>
<dbReference type="Proteomes" id="UP000440578">
    <property type="component" value="Unassembled WGS sequence"/>
</dbReference>
<evidence type="ECO:0000256" key="2">
    <source>
        <dbReference type="ARBA" id="ARBA00022737"/>
    </source>
</evidence>
<dbReference type="InterPro" id="IPR036236">
    <property type="entry name" value="Znf_C2H2_sf"/>
</dbReference>
<evidence type="ECO:0000256" key="1">
    <source>
        <dbReference type="ARBA" id="ARBA00022723"/>
    </source>
</evidence>
<dbReference type="Gene3D" id="3.30.160.60">
    <property type="entry name" value="Classic Zinc Finger"/>
    <property type="match status" value="3"/>
</dbReference>
<feature type="domain" description="C2H2-type" evidence="9">
    <location>
        <begin position="94"/>
        <end position="121"/>
    </location>
</feature>
<dbReference type="EMBL" id="VIIS01001898">
    <property type="protein sequence ID" value="KAF0291216.1"/>
    <property type="molecule type" value="Genomic_DNA"/>
</dbReference>
<keyword evidence="1" id="KW-0479">Metal-binding</keyword>
<dbReference type="PANTHER" id="PTHR24388">
    <property type="entry name" value="ZINC FINGER PROTEIN"/>
    <property type="match status" value="1"/>
</dbReference>
<feature type="region of interest" description="Disordered" evidence="8">
    <location>
        <begin position="270"/>
        <end position="307"/>
    </location>
</feature>
<dbReference type="GO" id="GO:0000978">
    <property type="term" value="F:RNA polymerase II cis-regulatory region sequence-specific DNA binding"/>
    <property type="evidence" value="ECO:0007669"/>
    <property type="project" value="TreeGrafter"/>
</dbReference>
<keyword evidence="3 7" id="KW-0863">Zinc-finger</keyword>
<gene>
    <name evidence="10" type="primary">Znf865_0</name>
    <name evidence="10" type="ORF">FJT64_010639</name>
</gene>
<evidence type="ECO:0000256" key="6">
    <source>
        <dbReference type="ARBA" id="ARBA00037948"/>
    </source>
</evidence>
<evidence type="ECO:0000259" key="9">
    <source>
        <dbReference type="PROSITE" id="PS50157"/>
    </source>
</evidence>
<evidence type="ECO:0000313" key="10">
    <source>
        <dbReference type="EMBL" id="KAF0291216.1"/>
    </source>
</evidence>
<reference evidence="10 11" key="1">
    <citation type="submission" date="2019-07" db="EMBL/GenBank/DDBJ databases">
        <title>Draft genome assembly of a fouling barnacle, Amphibalanus amphitrite (Darwin, 1854): The first reference genome for Thecostraca.</title>
        <authorList>
            <person name="Kim W."/>
        </authorList>
    </citation>
    <scope>NUCLEOTIDE SEQUENCE [LARGE SCALE GENOMIC DNA]</scope>
    <source>
        <strain evidence="10">SNU_AA5</strain>
        <tissue evidence="10">Soma without cirri and trophi</tissue>
    </source>
</reference>
<dbReference type="InterPro" id="IPR050527">
    <property type="entry name" value="Snail/Krueppel_Znf"/>
</dbReference>
<feature type="region of interest" description="Disordered" evidence="8">
    <location>
        <begin position="130"/>
        <end position="152"/>
    </location>
</feature>
<dbReference type="AlphaFoldDB" id="A0A6A4V9G1"/>
<keyword evidence="4" id="KW-0862">Zinc</keyword>
<proteinExistence type="inferred from homology"/>